<sequence>MSHSNHDELTPDEEELLEIYESMTEDDQAALVRMAHYLSEHPHDIPTTGQDIEQMFEQAKRLQ</sequence>
<proteinExistence type="predicted"/>
<protein>
    <submittedName>
        <fullName evidence="1">Uncharacterized protein</fullName>
    </submittedName>
</protein>
<dbReference type="Proteomes" id="UP001352263">
    <property type="component" value="Unassembled WGS sequence"/>
</dbReference>
<gene>
    <name evidence="1" type="ORF">RY831_18065</name>
</gene>
<comment type="caution">
    <text evidence="1">The sequence shown here is derived from an EMBL/GenBank/DDBJ whole genome shotgun (WGS) entry which is preliminary data.</text>
</comment>
<keyword evidence="2" id="KW-1185">Reference proteome</keyword>
<reference evidence="1 2" key="1">
    <citation type="submission" date="2023-10" db="EMBL/GenBank/DDBJ databases">
        <title>Noviherbaspirillum sp. CPCC 100848 genome assembly.</title>
        <authorList>
            <person name="Li X.Y."/>
            <person name="Fang X.M."/>
        </authorList>
    </citation>
    <scope>NUCLEOTIDE SEQUENCE [LARGE SCALE GENOMIC DNA]</scope>
    <source>
        <strain evidence="1 2">CPCC 100848</strain>
    </source>
</reference>
<name>A0ABU6JBP8_9BURK</name>
<evidence type="ECO:0000313" key="1">
    <source>
        <dbReference type="EMBL" id="MEC4721076.1"/>
    </source>
</evidence>
<accession>A0ABU6JBP8</accession>
<dbReference type="RefSeq" id="WP_326507782.1">
    <property type="nucleotide sequence ID" value="NZ_JAWIIV010000015.1"/>
</dbReference>
<evidence type="ECO:0000313" key="2">
    <source>
        <dbReference type="Proteomes" id="UP001352263"/>
    </source>
</evidence>
<dbReference type="EMBL" id="JAWIIV010000015">
    <property type="protein sequence ID" value="MEC4721076.1"/>
    <property type="molecule type" value="Genomic_DNA"/>
</dbReference>
<organism evidence="1 2">
    <name type="scientific">Noviherbaspirillum album</name>
    <dbReference type="NCBI Taxonomy" id="3080276"/>
    <lineage>
        <taxon>Bacteria</taxon>
        <taxon>Pseudomonadati</taxon>
        <taxon>Pseudomonadota</taxon>
        <taxon>Betaproteobacteria</taxon>
        <taxon>Burkholderiales</taxon>
        <taxon>Oxalobacteraceae</taxon>
        <taxon>Noviherbaspirillum</taxon>
    </lineage>
</organism>